<dbReference type="AlphaFoldDB" id="A0A939FV23"/>
<feature type="compositionally biased region" description="Basic and acidic residues" evidence="1">
    <location>
        <begin position="59"/>
        <end position="68"/>
    </location>
</feature>
<dbReference type="InterPro" id="IPR009562">
    <property type="entry name" value="DUF1178"/>
</dbReference>
<dbReference type="EMBL" id="JAFMPP010000003">
    <property type="protein sequence ID" value="MBO0661965.1"/>
    <property type="molecule type" value="Genomic_DNA"/>
</dbReference>
<evidence type="ECO:0000313" key="3">
    <source>
        <dbReference type="EMBL" id="MBO0661965.1"/>
    </source>
</evidence>
<sequence>MIHFDLRCRSCGHGFDGWFRSSEDFDRQISARLVACPLCQAEDVEKALMRPAIAKGGAAHRDAPREAADGPAGAPAGAAGSAGAPVAPTTLANVPAPHPEIAKAFAVLQEISRKVRAEADYVGGKFADEARRIHYGESDARQIYGEASHKEVESLAEEGITAVPLMPLPEDKQ</sequence>
<dbReference type="RefSeq" id="WP_207256733.1">
    <property type="nucleotide sequence ID" value="NZ_JAFMPP010000003.1"/>
</dbReference>
<dbReference type="SMART" id="SM00834">
    <property type="entry name" value="CxxC_CXXC_SSSS"/>
    <property type="match status" value="1"/>
</dbReference>
<keyword evidence="4" id="KW-1185">Reference proteome</keyword>
<evidence type="ECO:0000313" key="4">
    <source>
        <dbReference type="Proteomes" id="UP000664122"/>
    </source>
</evidence>
<proteinExistence type="predicted"/>
<feature type="region of interest" description="Disordered" evidence="1">
    <location>
        <begin position="57"/>
        <end position="93"/>
    </location>
</feature>
<comment type="caution">
    <text evidence="3">The sequence shown here is derived from an EMBL/GenBank/DDBJ whole genome shotgun (WGS) entry which is preliminary data.</text>
</comment>
<gene>
    <name evidence="3" type="ORF">J1C48_05205</name>
</gene>
<accession>A0A939FV23</accession>
<name>A0A939FV23_9HYPH</name>
<protein>
    <submittedName>
        <fullName evidence="3">DUF1178 family protein</fullName>
    </submittedName>
</protein>
<feature type="domain" description="Putative regulatory protein FmdB zinc ribbon" evidence="2">
    <location>
        <begin position="1"/>
        <end position="49"/>
    </location>
</feature>
<evidence type="ECO:0000256" key="1">
    <source>
        <dbReference type="SAM" id="MobiDB-lite"/>
    </source>
</evidence>
<dbReference type="PIRSF" id="PIRSF032131">
    <property type="entry name" value="UCP032131"/>
    <property type="match status" value="1"/>
</dbReference>
<reference evidence="3" key="1">
    <citation type="submission" date="2021-03" db="EMBL/GenBank/DDBJ databases">
        <title>Whole genome sequence of Jiella sp. CQZ9-1.</title>
        <authorList>
            <person name="Tuo L."/>
        </authorList>
    </citation>
    <scope>NUCLEOTIDE SEQUENCE</scope>
    <source>
        <strain evidence="3">CQZ9-1</strain>
    </source>
</reference>
<dbReference type="InterPro" id="IPR013429">
    <property type="entry name" value="Regulatory_FmdB_Zinc_ribbon"/>
</dbReference>
<dbReference type="Pfam" id="PF06676">
    <property type="entry name" value="DUF1178"/>
    <property type="match status" value="1"/>
</dbReference>
<organism evidence="3 4">
    <name type="scientific">Jiella flava</name>
    <dbReference type="NCBI Taxonomy" id="2816857"/>
    <lineage>
        <taxon>Bacteria</taxon>
        <taxon>Pseudomonadati</taxon>
        <taxon>Pseudomonadota</taxon>
        <taxon>Alphaproteobacteria</taxon>
        <taxon>Hyphomicrobiales</taxon>
        <taxon>Aurantimonadaceae</taxon>
        <taxon>Jiella</taxon>
    </lineage>
</organism>
<dbReference type="Proteomes" id="UP000664122">
    <property type="component" value="Unassembled WGS sequence"/>
</dbReference>
<feature type="compositionally biased region" description="Low complexity" evidence="1">
    <location>
        <begin position="69"/>
        <end position="88"/>
    </location>
</feature>
<evidence type="ECO:0000259" key="2">
    <source>
        <dbReference type="SMART" id="SM00834"/>
    </source>
</evidence>